<dbReference type="eggNOG" id="KOG0177">
    <property type="taxonomic scope" value="Eukaryota"/>
</dbReference>
<dbReference type="AlphaFoldDB" id="D2V0Q9"/>
<dbReference type="InterPro" id="IPR029055">
    <property type="entry name" value="Ntn_hydrolases_N"/>
</dbReference>
<dbReference type="SUPFAM" id="SSF56235">
    <property type="entry name" value="N-terminal nucleophile aminohydrolases (Ntn hydrolases)"/>
    <property type="match status" value="1"/>
</dbReference>
<protein>
    <recommendedName>
        <fullName evidence="4">Proteasome subunit beta</fullName>
    </recommendedName>
</protein>
<dbReference type="GO" id="GO:0005634">
    <property type="term" value="C:nucleus"/>
    <property type="evidence" value="ECO:0007669"/>
    <property type="project" value="UniProtKB-SubCell"/>
</dbReference>
<dbReference type="PROSITE" id="PS51476">
    <property type="entry name" value="PROTEASOME_BETA_2"/>
    <property type="match status" value="1"/>
</dbReference>
<sequence length="209" mass="23342">MGDTVIGLKGKDFTLLAADTTASFSIILMKDTEDKITAVPNQNILIAAQGEQGDRVQFVEFITKNLNLYRLRNDTNLSVKASAHFVRQELAKALRSGPYQTNIMVGGVDDIEGAKPELYYIDYLSSMQEVKYGAHGYGSYFTLSILDKHYKDGMNLNEALIVLRMCVAEIQKRLLLNTPSFIVKVVDKYGSREVDLFSDQTLPADAMQE</sequence>
<gene>
    <name evidence="5" type="ORF">NAEGRDRAFT_35037</name>
</gene>
<evidence type="ECO:0000313" key="5">
    <source>
        <dbReference type="EMBL" id="EFC49770.1"/>
    </source>
</evidence>
<accession>D2V0Q9</accession>
<dbReference type="FunFam" id="3.60.20.10:FF:000008">
    <property type="entry name" value="Proteasome subunit beta type-4"/>
    <property type="match status" value="1"/>
</dbReference>
<dbReference type="InParanoid" id="D2V0Q9"/>
<dbReference type="Gene3D" id="3.60.20.10">
    <property type="entry name" value="Glutamine Phosphoribosylpyrophosphate, subunit 1, domain 1"/>
    <property type="match status" value="1"/>
</dbReference>
<keyword evidence="2 4" id="KW-0647">Proteasome</keyword>
<dbReference type="RefSeq" id="XP_002682514.1">
    <property type="nucleotide sequence ID" value="XM_002682468.1"/>
</dbReference>
<comment type="subcellular location">
    <subcellularLocation>
        <location evidence="4">Cytoplasm</location>
    </subcellularLocation>
    <subcellularLocation>
        <location evidence="4">Nucleus</location>
    </subcellularLocation>
</comment>
<dbReference type="KEGG" id="ngr:NAEGRDRAFT_35037"/>
<comment type="similarity">
    <text evidence="4">Belongs to the peptidase T1B family.</text>
</comment>
<proteinExistence type="inferred from homology"/>
<keyword evidence="3 4" id="KW-0539">Nucleus</keyword>
<dbReference type="PANTHER" id="PTHR32194:SF2">
    <property type="entry name" value="PROTEASOME SUBUNIT BETA TYPE-1"/>
    <property type="match status" value="1"/>
</dbReference>
<comment type="function">
    <text evidence="4">Component of the proteasome, a multicatalytic proteinase complex which is characterized by its ability to cleave peptides with Arg, Phe, Tyr, Leu, and Glu adjacent to the leaving group at neutral or slightly basic pH. The proteasome has an ATP-dependent proteolytic activity.</text>
</comment>
<dbReference type="OrthoDB" id="268428at2759"/>
<dbReference type="SMR" id="D2V0Q9"/>
<evidence type="ECO:0000256" key="1">
    <source>
        <dbReference type="ARBA" id="ARBA00022490"/>
    </source>
</evidence>
<dbReference type="GO" id="GO:0005737">
    <property type="term" value="C:cytoplasm"/>
    <property type="evidence" value="ECO:0007669"/>
    <property type="project" value="UniProtKB-SubCell"/>
</dbReference>
<dbReference type="GO" id="GO:0010498">
    <property type="term" value="P:proteasomal protein catabolic process"/>
    <property type="evidence" value="ECO:0007669"/>
    <property type="project" value="InterPro"/>
</dbReference>
<keyword evidence="6" id="KW-1185">Reference proteome</keyword>
<dbReference type="CDD" id="cd03758">
    <property type="entry name" value="proteasome_beta_type_2"/>
    <property type="match status" value="1"/>
</dbReference>
<dbReference type="GeneID" id="8852281"/>
<dbReference type="Proteomes" id="UP000006671">
    <property type="component" value="Unassembled WGS sequence"/>
</dbReference>
<dbReference type="STRING" id="5762.D2V0Q9"/>
<reference evidence="5 6" key="1">
    <citation type="journal article" date="2010" name="Cell">
        <title>The genome of Naegleria gruberi illuminates early eukaryotic versatility.</title>
        <authorList>
            <person name="Fritz-Laylin L.K."/>
            <person name="Prochnik S.E."/>
            <person name="Ginger M.L."/>
            <person name="Dacks J.B."/>
            <person name="Carpenter M.L."/>
            <person name="Field M.C."/>
            <person name="Kuo A."/>
            <person name="Paredez A."/>
            <person name="Chapman J."/>
            <person name="Pham J."/>
            <person name="Shu S."/>
            <person name="Neupane R."/>
            <person name="Cipriano M."/>
            <person name="Mancuso J."/>
            <person name="Tu H."/>
            <person name="Salamov A."/>
            <person name="Lindquist E."/>
            <person name="Shapiro H."/>
            <person name="Lucas S."/>
            <person name="Grigoriev I.V."/>
            <person name="Cande W.Z."/>
            <person name="Fulton C."/>
            <person name="Rokhsar D.S."/>
            <person name="Dawson S.C."/>
        </authorList>
    </citation>
    <scope>NUCLEOTIDE SEQUENCE [LARGE SCALE GENOMIC DNA]</scope>
    <source>
        <strain evidence="5 6">NEG-M</strain>
    </source>
</reference>
<dbReference type="EMBL" id="GG738847">
    <property type="protein sequence ID" value="EFC49770.1"/>
    <property type="molecule type" value="Genomic_DNA"/>
</dbReference>
<dbReference type="InterPro" id="IPR023333">
    <property type="entry name" value="Proteasome_suB-type"/>
</dbReference>
<dbReference type="OMA" id="MKRDHDK"/>
<dbReference type="PANTHER" id="PTHR32194">
    <property type="entry name" value="METALLOPROTEASE TLDD"/>
    <property type="match status" value="1"/>
</dbReference>
<dbReference type="FunCoup" id="D2V0Q9">
    <property type="interactions" value="483"/>
</dbReference>
<comment type="subunit">
    <text evidence="4">Component of the proteasome complex.</text>
</comment>
<dbReference type="VEuPathDB" id="AmoebaDB:NAEGRDRAFT_35037"/>
<dbReference type="InterPro" id="IPR035206">
    <property type="entry name" value="Proteasome_beta2"/>
</dbReference>
<evidence type="ECO:0000256" key="2">
    <source>
        <dbReference type="ARBA" id="ARBA00022942"/>
    </source>
</evidence>
<evidence type="ECO:0000256" key="4">
    <source>
        <dbReference type="RuleBase" id="RU004203"/>
    </source>
</evidence>
<dbReference type="InterPro" id="IPR001353">
    <property type="entry name" value="Proteasome_sua/b"/>
</dbReference>
<name>D2V0Q9_NAEGR</name>
<organism evidence="6">
    <name type="scientific">Naegleria gruberi</name>
    <name type="common">Amoeba</name>
    <dbReference type="NCBI Taxonomy" id="5762"/>
    <lineage>
        <taxon>Eukaryota</taxon>
        <taxon>Discoba</taxon>
        <taxon>Heterolobosea</taxon>
        <taxon>Tetramitia</taxon>
        <taxon>Eutetramitia</taxon>
        <taxon>Vahlkampfiidae</taxon>
        <taxon>Naegleria</taxon>
    </lineage>
</organism>
<dbReference type="Pfam" id="PF00227">
    <property type="entry name" value="Proteasome"/>
    <property type="match status" value="1"/>
</dbReference>
<evidence type="ECO:0000256" key="3">
    <source>
        <dbReference type="ARBA" id="ARBA00023242"/>
    </source>
</evidence>
<dbReference type="GO" id="GO:0005839">
    <property type="term" value="C:proteasome core complex"/>
    <property type="evidence" value="ECO:0007669"/>
    <property type="project" value="InterPro"/>
</dbReference>
<keyword evidence="1 4" id="KW-0963">Cytoplasm</keyword>
<evidence type="ECO:0000313" key="6">
    <source>
        <dbReference type="Proteomes" id="UP000006671"/>
    </source>
</evidence>